<protein>
    <submittedName>
        <fullName evidence="2">Uncharacterized protein</fullName>
    </submittedName>
</protein>
<reference evidence="3" key="1">
    <citation type="submission" date="2016-10" db="EMBL/GenBank/DDBJ databases">
        <authorList>
            <person name="Varghese N."/>
            <person name="Submissions S."/>
        </authorList>
    </citation>
    <scope>NUCLEOTIDE SEQUENCE [LARGE SCALE GENOMIC DNA]</scope>
    <source>
        <strain evidence="3">DSM 44208</strain>
    </source>
</reference>
<dbReference type="Proteomes" id="UP000198857">
    <property type="component" value="Unassembled WGS sequence"/>
</dbReference>
<organism evidence="2 3">
    <name type="scientific">Geodermatophilus dictyosporus</name>
    <dbReference type="NCBI Taxonomy" id="1523247"/>
    <lineage>
        <taxon>Bacteria</taxon>
        <taxon>Bacillati</taxon>
        <taxon>Actinomycetota</taxon>
        <taxon>Actinomycetes</taxon>
        <taxon>Geodermatophilales</taxon>
        <taxon>Geodermatophilaceae</taxon>
        <taxon>Geodermatophilus</taxon>
    </lineage>
</organism>
<dbReference type="EMBL" id="FOWQ01000007">
    <property type="protein sequence ID" value="SFP67577.1"/>
    <property type="molecule type" value="Genomic_DNA"/>
</dbReference>
<sequence>MFHLGHLHGAGGLAGTALVVVLTGWVILPLTLLILALRSSPAPAVHRQNADTFDRASLR</sequence>
<gene>
    <name evidence="2" type="ORF">SAMN05660464_3880</name>
</gene>
<dbReference type="STRING" id="1523247.SAMN05660464_3880"/>
<keyword evidence="1" id="KW-0812">Transmembrane</keyword>
<proteinExistence type="predicted"/>
<evidence type="ECO:0000313" key="3">
    <source>
        <dbReference type="Proteomes" id="UP000198857"/>
    </source>
</evidence>
<keyword evidence="1" id="KW-0472">Membrane</keyword>
<keyword evidence="3" id="KW-1185">Reference proteome</keyword>
<feature type="transmembrane region" description="Helical" evidence="1">
    <location>
        <begin position="12"/>
        <end position="37"/>
    </location>
</feature>
<name>A0A1I5SAI5_9ACTN</name>
<keyword evidence="1" id="KW-1133">Transmembrane helix</keyword>
<dbReference type="AlphaFoldDB" id="A0A1I5SAI5"/>
<evidence type="ECO:0000313" key="2">
    <source>
        <dbReference type="EMBL" id="SFP67577.1"/>
    </source>
</evidence>
<accession>A0A1I5SAI5</accession>
<evidence type="ECO:0000256" key="1">
    <source>
        <dbReference type="SAM" id="Phobius"/>
    </source>
</evidence>